<comment type="subcellular location">
    <subcellularLocation>
        <location evidence="2">Cytoplasm</location>
    </subcellularLocation>
</comment>
<keyword evidence="7" id="KW-0645">Protease</keyword>
<dbReference type="InterPro" id="IPR034015">
    <property type="entry name" value="M1_LTA4H"/>
</dbReference>
<dbReference type="InterPro" id="IPR027268">
    <property type="entry name" value="Peptidase_M4/M1_CTD_sf"/>
</dbReference>
<evidence type="ECO:0000256" key="8">
    <source>
        <dbReference type="ARBA" id="ARBA00022723"/>
    </source>
</evidence>
<evidence type="ECO:0000256" key="16">
    <source>
        <dbReference type="SAM" id="MobiDB-lite"/>
    </source>
</evidence>
<feature type="binding site" evidence="15">
    <location>
        <position position="292"/>
    </location>
    <ligand>
        <name>Zn(2+)</name>
        <dbReference type="ChEBI" id="CHEBI:29105"/>
        <note>catalytic</note>
    </ligand>
</feature>
<dbReference type="Pfam" id="PF01433">
    <property type="entry name" value="Peptidase_M1"/>
    <property type="match status" value="1"/>
</dbReference>
<feature type="region of interest" description="Disordered" evidence="16">
    <location>
        <begin position="1"/>
        <end position="20"/>
    </location>
</feature>
<dbReference type="InterPro" id="IPR042097">
    <property type="entry name" value="Aminopeptidase_N-like_N_sf"/>
</dbReference>
<sequence length="437" mass="47670">MTDSPSPGADTSGDSYLPSHGNGGYRVRHYDLDLDYRLVANRLAGTVTITAVATATLSRFSLDLSGFKIGRVLVDQRQARYSQRPGKLTVRPARAIPSGAEFTVTVRYSGNPRPVGTAYWGEVGWDELADGAIVASQPVGAPSWFPCDDRPSAKASYRLALTTSSAYSVLATGDLVSVRRAASTTTWVYERREPTASYLMGVYIGRYAELRFGDRVRVAVPARLREKAGADFARQAEMLSLLSRYFGPYPFAEYVVVVTDDELDDPIEAQGMAVFGANHVDGTGGAERLAVHELAHQWFGNSLTVADWRHIWLNEGFATYAEWLWSAETGGPSAEALARRWHRVLSGRAAEPSIGDPGVANMFDERVYKGGALTLHALRGELGDATFFALLRDWADTYRHGTVTTEAFVALAETHAGRALDRFFAAWLTGPALPPLP</sequence>
<dbReference type="EC" id="3.4.11.2" evidence="4"/>
<dbReference type="PANTHER" id="PTHR45726:SF3">
    <property type="entry name" value="LEUKOTRIENE A-4 HYDROLASE"/>
    <property type="match status" value="1"/>
</dbReference>
<dbReference type="SUPFAM" id="SSF63737">
    <property type="entry name" value="Leukotriene A4 hydrolase N-terminal domain"/>
    <property type="match status" value="1"/>
</dbReference>
<evidence type="ECO:0000256" key="3">
    <source>
        <dbReference type="ARBA" id="ARBA00010136"/>
    </source>
</evidence>
<evidence type="ECO:0000256" key="15">
    <source>
        <dbReference type="PIRSR" id="PIRSR634015-3"/>
    </source>
</evidence>
<feature type="active site" description="Proton acceptor" evidence="14">
    <location>
        <position position="293"/>
    </location>
</feature>
<evidence type="ECO:0000256" key="14">
    <source>
        <dbReference type="PIRSR" id="PIRSR634015-1"/>
    </source>
</evidence>
<organism evidence="17 18">
    <name type="scientific">Prauserella marina</name>
    <dbReference type="NCBI Taxonomy" id="530584"/>
    <lineage>
        <taxon>Bacteria</taxon>
        <taxon>Bacillati</taxon>
        <taxon>Actinomycetota</taxon>
        <taxon>Actinomycetes</taxon>
        <taxon>Pseudonocardiales</taxon>
        <taxon>Pseudonocardiaceae</taxon>
        <taxon>Prauserella</taxon>
    </lineage>
</organism>
<dbReference type="InterPro" id="IPR014782">
    <property type="entry name" value="Peptidase_M1_dom"/>
</dbReference>
<evidence type="ECO:0000256" key="2">
    <source>
        <dbReference type="ARBA" id="ARBA00004496"/>
    </source>
</evidence>
<evidence type="ECO:0000256" key="10">
    <source>
        <dbReference type="ARBA" id="ARBA00022833"/>
    </source>
</evidence>
<dbReference type="Pfam" id="PF17900">
    <property type="entry name" value="Peptidase_M1_N"/>
    <property type="match status" value="1"/>
</dbReference>
<dbReference type="STRING" id="530584.SAMN05421630_113183"/>
<dbReference type="PANTHER" id="PTHR45726">
    <property type="entry name" value="LEUKOTRIENE A-4 HYDROLASE"/>
    <property type="match status" value="1"/>
</dbReference>
<evidence type="ECO:0000256" key="12">
    <source>
        <dbReference type="ARBA" id="ARBA00029811"/>
    </source>
</evidence>
<dbReference type="Gene3D" id="2.60.40.1730">
    <property type="entry name" value="tricorn interacting facor f3 domain"/>
    <property type="match status" value="1"/>
</dbReference>
<evidence type="ECO:0000256" key="7">
    <source>
        <dbReference type="ARBA" id="ARBA00022670"/>
    </source>
</evidence>
<keyword evidence="9" id="KW-0378">Hydrolase</keyword>
<evidence type="ECO:0000256" key="1">
    <source>
        <dbReference type="ARBA" id="ARBA00000098"/>
    </source>
</evidence>
<dbReference type="RefSeq" id="WP_091810172.1">
    <property type="nucleotide sequence ID" value="NZ_CP016353.1"/>
</dbReference>
<proteinExistence type="inferred from homology"/>
<evidence type="ECO:0000313" key="17">
    <source>
        <dbReference type="EMBL" id="SDD86418.1"/>
    </source>
</evidence>
<dbReference type="CDD" id="cd09603">
    <property type="entry name" value="M1_APN_like"/>
    <property type="match status" value="1"/>
</dbReference>
<reference evidence="17 18" key="1">
    <citation type="submission" date="2016-10" db="EMBL/GenBank/DDBJ databases">
        <authorList>
            <person name="de Groot N.N."/>
        </authorList>
    </citation>
    <scope>NUCLEOTIDE SEQUENCE [LARGE SCALE GENOMIC DNA]</scope>
    <source>
        <strain evidence="17 18">CGMCC 4.5506</strain>
    </source>
</reference>
<accession>A0A222VT31</accession>
<evidence type="ECO:0000256" key="5">
    <source>
        <dbReference type="ARBA" id="ARBA00015611"/>
    </source>
</evidence>
<protein>
    <recommendedName>
        <fullName evidence="5">Aminopeptidase N</fullName>
        <ecNumber evidence="4">3.4.11.2</ecNumber>
    </recommendedName>
    <alternativeName>
        <fullName evidence="12">Alanine aminopeptidase</fullName>
    </alternativeName>
    <alternativeName>
        <fullName evidence="13">Lysyl aminopeptidase</fullName>
    </alternativeName>
</protein>
<evidence type="ECO:0000256" key="4">
    <source>
        <dbReference type="ARBA" id="ARBA00012564"/>
    </source>
</evidence>
<keyword evidence="6" id="KW-0963">Cytoplasm</keyword>
<dbReference type="GO" id="GO:0006508">
    <property type="term" value="P:proteolysis"/>
    <property type="evidence" value="ECO:0007669"/>
    <property type="project" value="UniProtKB-KW"/>
</dbReference>
<evidence type="ECO:0000256" key="13">
    <source>
        <dbReference type="ARBA" id="ARBA00031533"/>
    </source>
</evidence>
<evidence type="ECO:0000256" key="11">
    <source>
        <dbReference type="ARBA" id="ARBA00023049"/>
    </source>
</evidence>
<dbReference type="PRINTS" id="PR00756">
    <property type="entry name" value="ALADIPTASE"/>
</dbReference>
<keyword evidence="8 15" id="KW-0479">Metal-binding</keyword>
<feature type="active site" description="Proton donor" evidence="14">
    <location>
        <position position="368"/>
    </location>
</feature>
<keyword evidence="18" id="KW-1185">Reference proteome</keyword>
<comment type="similarity">
    <text evidence="3">Belongs to the peptidase M1 family.</text>
</comment>
<dbReference type="Proteomes" id="UP000199494">
    <property type="component" value="Unassembled WGS sequence"/>
</dbReference>
<dbReference type="GO" id="GO:0005737">
    <property type="term" value="C:cytoplasm"/>
    <property type="evidence" value="ECO:0007669"/>
    <property type="project" value="UniProtKB-SubCell"/>
</dbReference>
<gene>
    <name evidence="17" type="ORF">SAMN05421630_113183</name>
</gene>
<keyword evidence="10 15" id="KW-0862">Zinc</keyword>
<dbReference type="GO" id="GO:0016285">
    <property type="term" value="F:alanyl aminopeptidase activity"/>
    <property type="evidence" value="ECO:0007669"/>
    <property type="project" value="UniProtKB-EC"/>
</dbReference>
<dbReference type="GO" id="GO:0008237">
    <property type="term" value="F:metallopeptidase activity"/>
    <property type="evidence" value="ECO:0007669"/>
    <property type="project" value="UniProtKB-KW"/>
</dbReference>
<dbReference type="SUPFAM" id="SSF55486">
    <property type="entry name" value="Metalloproteases ('zincins'), catalytic domain"/>
    <property type="match status" value="1"/>
</dbReference>
<dbReference type="AlphaFoldDB" id="A0A222VT31"/>
<name>A0A222VT31_9PSEU</name>
<keyword evidence="11" id="KW-0482">Metalloprotease</keyword>
<feature type="binding site" evidence="15">
    <location>
        <position position="296"/>
    </location>
    <ligand>
        <name>Zn(2+)</name>
        <dbReference type="ChEBI" id="CHEBI:29105"/>
        <note>catalytic</note>
    </ligand>
</feature>
<dbReference type="Gene3D" id="1.10.390.10">
    <property type="entry name" value="Neutral Protease Domain 2"/>
    <property type="match status" value="1"/>
</dbReference>
<dbReference type="OrthoDB" id="100605at2"/>
<evidence type="ECO:0000313" key="18">
    <source>
        <dbReference type="Proteomes" id="UP000199494"/>
    </source>
</evidence>
<comment type="catalytic activity">
    <reaction evidence="1">
        <text>Release of an N-terminal amino acid, Xaa-|-Yaa- from a peptide, amide or arylamide. Xaa is preferably Ala, but may be most amino acids including Pro (slow action). When a terminal hydrophobic residue is followed by a prolyl residue, the two may be released as an intact Xaa-Pro dipeptide.</text>
        <dbReference type="EC" id="3.4.11.2"/>
    </reaction>
</comment>
<evidence type="ECO:0000256" key="6">
    <source>
        <dbReference type="ARBA" id="ARBA00022490"/>
    </source>
</evidence>
<dbReference type="GO" id="GO:0008270">
    <property type="term" value="F:zinc ion binding"/>
    <property type="evidence" value="ECO:0007669"/>
    <property type="project" value="InterPro"/>
</dbReference>
<evidence type="ECO:0000256" key="9">
    <source>
        <dbReference type="ARBA" id="ARBA00022801"/>
    </source>
</evidence>
<comment type="cofactor">
    <cofactor evidence="15">
        <name>Zn(2+)</name>
        <dbReference type="ChEBI" id="CHEBI:29105"/>
    </cofactor>
    <text evidence="15">Binds 1 zinc ion per subunit.</text>
</comment>
<dbReference type="EMBL" id="FMZE01000013">
    <property type="protein sequence ID" value="SDD86418.1"/>
    <property type="molecule type" value="Genomic_DNA"/>
</dbReference>
<dbReference type="InterPro" id="IPR001930">
    <property type="entry name" value="Peptidase_M1"/>
</dbReference>
<dbReference type="KEGG" id="pmad:BAY61_21110"/>
<dbReference type="InterPro" id="IPR045357">
    <property type="entry name" value="Aminopeptidase_N-like_N"/>
</dbReference>
<feature type="binding site" evidence="15">
    <location>
        <position position="315"/>
    </location>
    <ligand>
        <name>Zn(2+)</name>
        <dbReference type="ChEBI" id="CHEBI:29105"/>
        <note>catalytic</note>
    </ligand>
</feature>